<keyword evidence="3 5" id="KW-0745">Spermidine biosynthesis</keyword>
<evidence type="ECO:0000256" key="3">
    <source>
        <dbReference type="ARBA" id="ARBA00023066"/>
    </source>
</evidence>
<comment type="similarity">
    <text evidence="1 5">Belongs to the spermidine/spermine synthase family.</text>
</comment>
<comment type="caution">
    <text evidence="5">Lacks conserved residue(s) required for the propagation of feature annotation.</text>
</comment>
<evidence type="ECO:0000256" key="6">
    <source>
        <dbReference type="PROSITE-ProRule" id="PRU00354"/>
    </source>
</evidence>
<evidence type="ECO:0000259" key="7">
    <source>
        <dbReference type="PROSITE" id="PS51006"/>
    </source>
</evidence>
<organism evidence="8 9">
    <name type="scientific">Thermodesulforhabdus norvegica</name>
    <dbReference type="NCBI Taxonomy" id="39841"/>
    <lineage>
        <taxon>Bacteria</taxon>
        <taxon>Pseudomonadati</taxon>
        <taxon>Thermodesulfobacteriota</taxon>
        <taxon>Syntrophobacteria</taxon>
        <taxon>Syntrophobacterales</taxon>
        <taxon>Thermodesulforhabdaceae</taxon>
        <taxon>Thermodesulforhabdus</taxon>
    </lineage>
</organism>
<protein>
    <recommendedName>
        <fullName evidence="5">Polyamine aminopropyltransferase</fullName>
    </recommendedName>
    <alternativeName>
        <fullName evidence="5">Putrescine aminopropyltransferase</fullName>
        <shortName evidence="5">PAPT</shortName>
    </alternativeName>
    <alternativeName>
        <fullName evidence="5">Spermidine synthase</fullName>
        <shortName evidence="5">SPDS</shortName>
        <shortName evidence="5">SPDSY</shortName>
        <ecNumber evidence="5">2.5.1.16</ecNumber>
    </alternativeName>
</protein>
<dbReference type="UniPathway" id="UPA00248">
    <property type="reaction ID" value="UER00314"/>
</dbReference>
<dbReference type="Proteomes" id="UP000199611">
    <property type="component" value="Unassembled WGS sequence"/>
</dbReference>
<dbReference type="InterPro" id="IPR029063">
    <property type="entry name" value="SAM-dependent_MTases_sf"/>
</dbReference>
<dbReference type="PROSITE" id="PS01330">
    <property type="entry name" value="PABS_1"/>
    <property type="match status" value="1"/>
</dbReference>
<dbReference type="EC" id="2.5.1.16" evidence="5"/>
<keyword evidence="9" id="KW-1185">Reference proteome</keyword>
<dbReference type="Gene3D" id="2.30.140.10">
    <property type="entry name" value="Spermidine synthase, tetramerisation domain"/>
    <property type="match status" value="1"/>
</dbReference>
<feature type="binding site" evidence="5">
    <location>
        <position position="90"/>
    </location>
    <ligand>
        <name>spermidine</name>
        <dbReference type="ChEBI" id="CHEBI:57834"/>
    </ligand>
</feature>
<name>A0A1I4W641_9BACT</name>
<comment type="subunit">
    <text evidence="5">Homodimer or homotetramer.</text>
</comment>
<evidence type="ECO:0000256" key="2">
    <source>
        <dbReference type="ARBA" id="ARBA00022679"/>
    </source>
</evidence>
<keyword evidence="2 5" id="KW-0808">Transferase</keyword>
<keyword evidence="4 5" id="KW-0620">Polyamine biosynthesis</keyword>
<dbReference type="PANTHER" id="PTHR11558">
    <property type="entry name" value="SPERMIDINE/SPERMINE SYNTHASE"/>
    <property type="match status" value="1"/>
</dbReference>
<dbReference type="FunFam" id="3.40.50.150:FF:000088">
    <property type="entry name" value="Polyamine aminopropyltransferase"/>
    <property type="match status" value="1"/>
</dbReference>
<dbReference type="InterPro" id="IPR001045">
    <property type="entry name" value="Spermi_synthase"/>
</dbReference>
<dbReference type="SUPFAM" id="SSF53335">
    <property type="entry name" value="S-adenosyl-L-methionine-dependent methyltransferases"/>
    <property type="match status" value="1"/>
</dbReference>
<comment type="catalytic activity">
    <reaction evidence="5">
        <text>S-adenosyl 3-(methylsulfanyl)propylamine + putrescine = S-methyl-5'-thioadenosine + spermidine + H(+)</text>
        <dbReference type="Rhea" id="RHEA:12721"/>
        <dbReference type="ChEBI" id="CHEBI:15378"/>
        <dbReference type="ChEBI" id="CHEBI:17509"/>
        <dbReference type="ChEBI" id="CHEBI:57443"/>
        <dbReference type="ChEBI" id="CHEBI:57834"/>
        <dbReference type="ChEBI" id="CHEBI:326268"/>
        <dbReference type="EC" id="2.5.1.16"/>
    </reaction>
</comment>
<dbReference type="InterPro" id="IPR037163">
    <property type="entry name" value="Spermidine_synt_N_sf"/>
</dbReference>
<reference evidence="8 9" key="1">
    <citation type="submission" date="2016-10" db="EMBL/GenBank/DDBJ databases">
        <authorList>
            <person name="de Groot N.N."/>
        </authorList>
    </citation>
    <scope>NUCLEOTIDE SEQUENCE [LARGE SCALE GENOMIC DNA]</scope>
    <source>
        <strain evidence="8 9">DSM 9990</strain>
    </source>
</reference>
<proteinExistence type="inferred from homology"/>
<evidence type="ECO:0000313" key="9">
    <source>
        <dbReference type="Proteomes" id="UP000199611"/>
    </source>
</evidence>
<dbReference type="InterPro" id="IPR030373">
    <property type="entry name" value="PABS_CS"/>
</dbReference>
<gene>
    <name evidence="5" type="primary">speE</name>
    <name evidence="8" type="ORF">SAMN05660836_02618</name>
</gene>
<dbReference type="GO" id="GO:0004766">
    <property type="term" value="F:spermidine synthase activity"/>
    <property type="evidence" value="ECO:0007669"/>
    <property type="project" value="UniProtKB-UniRule"/>
</dbReference>
<dbReference type="InterPro" id="IPR035246">
    <property type="entry name" value="Spermidine_synt_N"/>
</dbReference>
<dbReference type="CDD" id="cd02440">
    <property type="entry name" value="AdoMet_MTases"/>
    <property type="match status" value="1"/>
</dbReference>
<dbReference type="EMBL" id="FOUU01000014">
    <property type="protein sequence ID" value="SFN08847.1"/>
    <property type="molecule type" value="Genomic_DNA"/>
</dbReference>
<dbReference type="AlphaFoldDB" id="A0A1I4W641"/>
<dbReference type="NCBIfam" id="NF002010">
    <property type="entry name" value="PRK00811.1"/>
    <property type="match status" value="1"/>
</dbReference>
<evidence type="ECO:0000313" key="8">
    <source>
        <dbReference type="EMBL" id="SFN08847.1"/>
    </source>
</evidence>
<feature type="binding site" evidence="5">
    <location>
        <begin position="142"/>
        <end position="143"/>
    </location>
    <ligand>
        <name>S-methyl-5'-thioadenosine</name>
        <dbReference type="ChEBI" id="CHEBI:17509"/>
    </ligand>
</feature>
<feature type="binding site" evidence="5">
    <location>
        <position position="35"/>
    </location>
    <ligand>
        <name>S-methyl-5'-thioadenosine</name>
        <dbReference type="ChEBI" id="CHEBI:17509"/>
    </ligand>
</feature>
<dbReference type="Pfam" id="PF17284">
    <property type="entry name" value="Spermine_synt_N"/>
    <property type="match status" value="1"/>
</dbReference>
<dbReference type="Pfam" id="PF01564">
    <property type="entry name" value="Spermine_synth"/>
    <property type="match status" value="1"/>
</dbReference>
<dbReference type="NCBIfam" id="NF037959">
    <property type="entry name" value="MFS_SpdSyn"/>
    <property type="match status" value="1"/>
</dbReference>
<comment type="pathway">
    <text evidence="5">Amine and polyamine biosynthesis; spermidine biosynthesis; spermidine from putrescine: step 1/1.</text>
</comment>
<dbReference type="GO" id="GO:0008295">
    <property type="term" value="P:spermidine biosynthetic process"/>
    <property type="evidence" value="ECO:0007669"/>
    <property type="project" value="UniProtKB-UniRule"/>
</dbReference>
<feature type="binding site" evidence="5">
    <location>
        <position position="167"/>
    </location>
    <ligand>
        <name>S-methyl-5'-thioadenosine</name>
        <dbReference type="ChEBI" id="CHEBI:17509"/>
    </ligand>
</feature>
<sequence>MSSSKDVFFDEPLTPGMFRRIRARSILYSANSPYQQIDVVETEEYGRVLYLDRRFQTSEAEEYFYHESLVHPAMVIHSVPRKVLLIGGGDGGALEEILKYRTVERVDMVELDGKVIEVARRFLNRICANAFEDPRLNLVVGDGRAFIEKSSDSYDVIILDLTDPMGPSKYVYTKEFYDLCRDHLNPGGLLSLHNDSPFFYPEAFAVIVNTLKAVFPHMVQFVTFIPGYLLDFAFSVCSSSPIPERSGEEAEAILRRQGLDASSLKWYEPERHGELLKLPAYARVLLKQEVRISTDDDPYSIPEM</sequence>
<feature type="binding site" evidence="5">
    <location>
        <position position="110"/>
    </location>
    <ligand>
        <name>S-methyl-5'-thioadenosine</name>
        <dbReference type="ChEBI" id="CHEBI:17509"/>
    </ligand>
</feature>
<dbReference type="PROSITE" id="PS51006">
    <property type="entry name" value="PABS_2"/>
    <property type="match status" value="1"/>
</dbReference>
<feature type="binding site" evidence="5">
    <location>
        <position position="66"/>
    </location>
    <ligand>
        <name>spermidine</name>
        <dbReference type="ChEBI" id="CHEBI:57834"/>
    </ligand>
</feature>
<dbReference type="STRING" id="39841.SAMN05660836_02618"/>
<feature type="active site" description="Proton acceptor" evidence="5 6">
    <location>
        <position position="160"/>
    </location>
</feature>
<dbReference type="HAMAP" id="MF_00198">
    <property type="entry name" value="Spermidine_synth"/>
    <property type="match status" value="1"/>
</dbReference>
<dbReference type="RefSeq" id="WP_093396427.1">
    <property type="nucleotide sequence ID" value="NZ_FOUU01000014.1"/>
</dbReference>
<comment type="function">
    <text evidence="5">Catalyzes the irreversible transfer of a propylamine group from the amino donor S-adenosylmethioninamine (decarboxy-AdoMet) to putrescine (1,4-diaminobutane) to yield spermidine.</text>
</comment>
<evidence type="ECO:0000256" key="5">
    <source>
        <dbReference type="HAMAP-Rule" id="MF_00198"/>
    </source>
</evidence>
<accession>A0A1I4W641</accession>
<evidence type="ECO:0000256" key="4">
    <source>
        <dbReference type="ARBA" id="ARBA00023115"/>
    </source>
</evidence>
<feature type="domain" description="PABS" evidence="7">
    <location>
        <begin position="6"/>
        <end position="239"/>
    </location>
</feature>
<dbReference type="InterPro" id="IPR030374">
    <property type="entry name" value="PABS"/>
</dbReference>
<dbReference type="Gene3D" id="3.40.50.150">
    <property type="entry name" value="Vaccinia Virus protein VP39"/>
    <property type="match status" value="1"/>
</dbReference>
<dbReference type="PANTHER" id="PTHR11558:SF11">
    <property type="entry name" value="SPERMIDINE SYNTHASE"/>
    <property type="match status" value="1"/>
</dbReference>
<dbReference type="OrthoDB" id="9793120at2"/>
<evidence type="ECO:0000256" key="1">
    <source>
        <dbReference type="ARBA" id="ARBA00007867"/>
    </source>
</evidence>